<evidence type="ECO:0000313" key="2">
    <source>
        <dbReference type="Proteomes" id="UP001642487"/>
    </source>
</evidence>
<gene>
    <name evidence="1" type="ORF">CITCOLO1_LOCUS5266</name>
</gene>
<reference evidence="1 2" key="1">
    <citation type="submission" date="2024-03" db="EMBL/GenBank/DDBJ databases">
        <authorList>
            <person name="Gkanogiannis A."/>
            <person name="Becerra Lopez-Lavalle L."/>
        </authorList>
    </citation>
    <scope>NUCLEOTIDE SEQUENCE [LARGE SCALE GENOMIC DNA]</scope>
</reference>
<keyword evidence="2" id="KW-1185">Reference proteome</keyword>
<sequence>HCAIDTGDKLQLTTPTHGSLTTLLHSARLPVETPSHFIKCSLKASEEQFIKSSVRRNQDLHLRNLLIVIIPIKSSHSQTKLSILI</sequence>
<proteinExistence type="predicted"/>
<feature type="non-terminal residue" evidence="1">
    <location>
        <position position="85"/>
    </location>
</feature>
<dbReference type="Proteomes" id="UP001642487">
    <property type="component" value="Chromosome 11"/>
</dbReference>
<dbReference type="EMBL" id="OZ021745">
    <property type="protein sequence ID" value="CAK9313542.1"/>
    <property type="molecule type" value="Genomic_DNA"/>
</dbReference>
<name>A0ABP0Y0M7_9ROSI</name>
<organism evidence="1 2">
    <name type="scientific">Citrullus colocynthis</name>
    <name type="common">colocynth</name>
    <dbReference type="NCBI Taxonomy" id="252529"/>
    <lineage>
        <taxon>Eukaryota</taxon>
        <taxon>Viridiplantae</taxon>
        <taxon>Streptophyta</taxon>
        <taxon>Embryophyta</taxon>
        <taxon>Tracheophyta</taxon>
        <taxon>Spermatophyta</taxon>
        <taxon>Magnoliopsida</taxon>
        <taxon>eudicotyledons</taxon>
        <taxon>Gunneridae</taxon>
        <taxon>Pentapetalae</taxon>
        <taxon>rosids</taxon>
        <taxon>fabids</taxon>
        <taxon>Cucurbitales</taxon>
        <taxon>Cucurbitaceae</taxon>
        <taxon>Benincaseae</taxon>
        <taxon>Citrullus</taxon>
    </lineage>
</organism>
<protein>
    <submittedName>
        <fullName evidence="1">Uncharacterized protein</fullName>
    </submittedName>
</protein>
<evidence type="ECO:0000313" key="1">
    <source>
        <dbReference type="EMBL" id="CAK9313542.1"/>
    </source>
</evidence>
<accession>A0ABP0Y0M7</accession>